<organism evidence="4 5">
    <name type="scientific">Coprinopsis marcescibilis</name>
    <name type="common">Agaric fungus</name>
    <name type="synonym">Psathyrella marcescibilis</name>
    <dbReference type="NCBI Taxonomy" id="230819"/>
    <lineage>
        <taxon>Eukaryota</taxon>
        <taxon>Fungi</taxon>
        <taxon>Dikarya</taxon>
        <taxon>Basidiomycota</taxon>
        <taxon>Agaricomycotina</taxon>
        <taxon>Agaricomycetes</taxon>
        <taxon>Agaricomycetidae</taxon>
        <taxon>Agaricales</taxon>
        <taxon>Agaricineae</taxon>
        <taxon>Psathyrellaceae</taxon>
        <taxon>Coprinopsis</taxon>
    </lineage>
</organism>
<dbReference type="EMBL" id="ML210153">
    <property type="protein sequence ID" value="TFK28778.1"/>
    <property type="molecule type" value="Genomic_DNA"/>
</dbReference>
<dbReference type="Gene3D" id="3.30.40.10">
    <property type="entry name" value="Zinc/RING finger domain, C3HC4 (zinc finger)"/>
    <property type="match status" value="1"/>
</dbReference>
<dbReference type="Pfam" id="PF13923">
    <property type="entry name" value="zf-C3HC4_2"/>
    <property type="match status" value="1"/>
</dbReference>
<name>A0A5C3L7Q3_COPMA</name>
<dbReference type="OrthoDB" id="8062037at2759"/>
<dbReference type="GO" id="GO:0008270">
    <property type="term" value="F:zinc ion binding"/>
    <property type="evidence" value="ECO:0007669"/>
    <property type="project" value="UniProtKB-KW"/>
</dbReference>
<evidence type="ECO:0000256" key="2">
    <source>
        <dbReference type="SAM" id="MobiDB-lite"/>
    </source>
</evidence>
<keyword evidence="5" id="KW-1185">Reference proteome</keyword>
<feature type="domain" description="RING-type" evidence="3">
    <location>
        <begin position="52"/>
        <end position="117"/>
    </location>
</feature>
<sequence length="176" mass="19600">MDSRTVFDLFASTPLFFAPQNTFDDQAKKLLEKLPRLNASDLTALGHKDNNCSVCFVPFLAIISEEETALAMESPAHPIEELGVTRLSEKWQCGHVFCRKDLVKWIREHNDSCPMCRKSILDPDVKETPGGVRVYGGTPELANLYRNMGINNVTIIPNDARGPEERPAASTSSMFS</sequence>
<dbReference type="InterPro" id="IPR013083">
    <property type="entry name" value="Znf_RING/FYVE/PHD"/>
</dbReference>
<dbReference type="SUPFAM" id="SSF57850">
    <property type="entry name" value="RING/U-box"/>
    <property type="match status" value="1"/>
</dbReference>
<protein>
    <recommendedName>
        <fullName evidence="3">RING-type domain-containing protein</fullName>
    </recommendedName>
</protein>
<gene>
    <name evidence="4" type="ORF">FA15DRAFT_480912</name>
</gene>
<accession>A0A5C3L7Q3</accession>
<keyword evidence="1" id="KW-0863">Zinc-finger</keyword>
<dbReference type="InterPro" id="IPR001841">
    <property type="entry name" value="Znf_RING"/>
</dbReference>
<evidence type="ECO:0000313" key="5">
    <source>
        <dbReference type="Proteomes" id="UP000307440"/>
    </source>
</evidence>
<evidence type="ECO:0000259" key="3">
    <source>
        <dbReference type="PROSITE" id="PS50089"/>
    </source>
</evidence>
<proteinExistence type="predicted"/>
<evidence type="ECO:0000313" key="4">
    <source>
        <dbReference type="EMBL" id="TFK28778.1"/>
    </source>
</evidence>
<keyword evidence="1" id="KW-0479">Metal-binding</keyword>
<dbReference type="Proteomes" id="UP000307440">
    <property type="component" value="Unassembled WGS sequence"/>
</dbReference>
<dbReference type="STRING" id="230819.A0A5C3L7Q3"/>
<feature type="region of interest" description="Disordered" evidence="2">
    <location>
        <begin position="157"/>
        <end position="176"/>
    </location>
</feature>
<dbReference type="PROSITE" id="PS50089">
    <property type="entry name" value="ZF_RING_2"/>
    <property type="match status" value="1"/>
</dbReference>
<reference evidence="4 5" key="1">
    <citation type="journal article" date="2019" name="Nat. Ecol. Evol.">
        <title>Megaphylogeny resolves global patterns of mushroom evolution.</title>
        <authorList>
            <person name="Varga T."/>
            <person name="Krizsan K."/>
            <person name="Foldi C."/>
            <person name="Dima B."/>
            <person name="Sanchez-Garcia M."/>
            <person name="Sanchez-Ramirez S."/>
            <person name="Szollosi G.J."/>
            <person name="Szarkandi J.G."/>
            <person name="Papp V."/>
            <person name="Albert L."/>
            <person name="Andreopoulos W."/>
            <person name="Angelini C."/>
            <person name="Antonin V."/>
            <person name="Barry K.W."/>
            <person name="Bougher N.L."/>
            <person name="Buchanan P."/>
            <person name="Buyck B."/>
            <person name="Bense V."/>
            <person name="Catcheside P."/>
            <person name="Chovatia M."/>
            <person name="Cooper J."/>
            <person name="Damon W."/>
            <person name="Desjardin D."/>
            <person name="Finy P."/>
            <person name="Geml J."/>
            <person name="Haridas S."/>
            <person name="Hughes K."/>
            <person name="Justo A."/>
            <person name="Karasinski D."/>
            <person name="Kautmanova I."/>
            <person name="Kiss B."/>
            <person name="Kocsube S."/>
            <person name="Kotiranta H."/>
            <person name="LaButti K.M."/>
            <person name="Lechner B.E."/>
            <person name="Liimatainen K."/>
            <person name="Lipzen A."/>
            <person name="Lukacs Z."/>
            <person name="Mihaltcheva S."/>
            <person name="Morgado L.N."/>
            <person name="Niskanen T."/>
            <person name="Noordeloos M.E."/>
            <person name="Ohm R.A."/>
            <person name="Ortiz-Santana B."/>
            <person name="Ovrebo C."/>
            <person name="Racz N."/>
            <person name="Riley R."/>
            <person name="Savchenko A."/>
            <person name="Shiryaev A."/>
            <person name="Soop K."/>
            <person name="Spirin V."/>
            <person name="Szebenyi C."/>
            <person name="Tomsovsky M."/>
            <person name="Tulloss R.E."/>
            <person name="Uehling J."/>
            <person name="Grigoriev I.V."/>
            <person name="Vagvolgyi C."/>
            <person name="Papp T."/>
            <person name="Martin F.M."/>
            <person name="Miettinen O."/>
            <person name="Hibbett D.S."/>
            <person name="Nagy L.G."/>
        </authorList>
    </citation>
    <scope>NUCLEOTIDE SEQUENCE [LARGE SCALE GENOMIC DNA]</scope>
    <source>
        <strain evidence="4 5">CBS 121175</strain>
    </source>
</reference>
<evidence type="ECO:0000256" key="1">
    <source>
        <dbReference type="PROSITE-ProRule" id="PRU00175"/>
    </source>
</evidence>
<keyword evidence="1" id="KW-0862">Zinc</keyword>
<dbReference type="AlphaFoldDB" id="A0A5C3L7Q3"/>